<dbReference type="PANTHER" id="PTHR10264">
    <property type="entry name" value="BAND 7 PROTEIN-RELATED"/>
    <property type="match status" value="1"/>
</dbReference>
<dbReference type="GO" id="GO:0005886">
    <property type="term" value="C:plasma membrane"/>
    <property type="evidence" value="ECO:0007669"/>
    <property type="project" value="InterPro"/>
</dbReference>
<evidence type="ECO:0000313" key="4">
    <source>
        <dbReference type="WBParaSite" id="nRc.2.0.1.t01539-RA"/>
    </source>
</evidence>
<evidence type="ECO:0000313" key="3">
    <source>
        <dbReference type="Proteomes" id="UP000887565"/>
    </source>
</evidence>
<feature type="compositionally biased region" description="Polar residues" evidence="1">
    <location>
        <begin position="1"/>
        <end position="17"/>
    </location>
</feature>
<feature type="region of interest" description="Disordered" evidence="1">
    <location>
        <begin position="1"/>
        <end position="20"/>
    </location>
</feature>
<organism evidence="3 4">
    <name type="scientific">Romanomermis culicivorax</name>
    <name type="common">Nematode worm</name>
    <dbReference type="NCBI Taxonomy" id="13658"/>
    <lineage>
        <taxon>Eukaryota</taxon>
        <taxon>Metazoa</taxon>
        <taxon>Ecdysozoa</taxon>
        <taxon>Nematoda</taxon>
        <taxon>Enoplea</taxon>
        <taxon>Dorylaimia</taxon>
        <taxon>Mermithida</taxon>
        <taxon>Mermithoidea</taxon>
        <taxon>Mermithidae</taxon>
        <taxon>Romanomermis</taxon>
    </lineage>
</organism>
<reference evidence="4" key="1">
    <citation type="submission" date="2022-11" db="UniProtKB">
        <authorList>
            <consortium name="WormBaseParasite"/>
        </authorList>
    </citation>
    <scope>IDENTIFICATION</scope>
</reference>
<dbReference type="PANTHER" id="PTHR10264:SF19">
    <property type="entry name" value="AT06885P-RELATED"/>
    <property type="match status" value="1"/>
</dbReference>
<feature type="transmembrane region" description="Helical" evidence="2">
    <location>
        <begin position="30"/>
        <end position="59"/>
    </location>
</feature>
<evidence type="ECO:0000256" key="2">
    <source>
        <dbReference type="SAM" id="Phobius"/>
    </source>
</evidence>
<dbReference type="Proteomes" id="UP000887565">
    <property type="component" value="Unplaced"/>
</dbReference>
<protein>
    <submittedName>
        <fullName evidence="4">Uncharacterized protein</fullName>
    </submittedName>
</protein>
<sequence length="76" mass="8643">MNTANPKSTKQQWTSPAPTEGRADYEILGAWFGTILIGLSWIVVVLTFPFSMCFCLKVVKEYERVVIFRLGRLLFG</sequence>
<dbReference type="InterPro" id="IPR043202">
    <property type="entry name" value="Band-7_stomatin-like"/>
</dbReference>
<keyword evidence="2" id="KW-0472">Membrane</keyword>
<keyword evidence="2" id="KW-1133">Transmembrane helix</keyword>
<name>A0A915HJC5_ROMCU</name>
<evidence type="ECO:0000256" key="1">
    <source>
        <dbReference type="SAM" id="MobiDB-lite"/>
    </source>
</evidence>
<keyword evidence="3" id="KW-1185">Reference proteome</keyword>
<dbReference type="AlphaFoldDB" id="A0A915HJC5"/>
<accession>A0A915HJC5</accession>
<proteinExistence type="predicted"/>
<dbReference type="WBParaSite" id="nRc.2.0.1.t01539-RA">
    <property type="protein sequence ID" value="nRc.2.0.1.t01539-RA"/>
    <property type="gene ID" value="nRc.2.0.1.g01539"/>
</dbReference>
<keyword evidence="2" id="KW-0812">Transmembrane</keyword>